<keyword evidence="2" id="KW-1185">Reference proteome</keyword>
<organism evidence="1 2">
    <name type="scientific">Dentiscutata heterogama</name>
    <dbReference type="NCBI Taxonomy" id="1316150"/>
    <lineage>
        <taxon>Eukaryota</taxon>
        <taxon>Fungi</taxon>
        <taxon>Fungi incertae sedis</taxon>
        <taxon>Mucoromycota</taxon>
        <taxon>Glomeromycotina</taxon>
        <taxon>Glomeromycetes</taxon>
        <taxon>Diversisporales</taxon>
        <taxon>Gigasporaceae</taxon>
        <taxon>Dentiscutata</taxon>
    </lineage>
</organism>
<reference evidence="1" key="1">
    <citation type="submission" date="2021-06" db="EMBL/GenBank/DDBJ databases">
        <authorList>
            <person name="Kallberg Y."/>
            <person name="Tangrot J."/>
            <person name="Rosling A."/>
        </authorList>
    </citation>
    <scope>NUCLEOTIDE SEQUENCE</scope>
    <source>
        <strain evidence="1">IL203A</strain>
    </source>
</reference>
<feature type="non-terminal residue" evidence="1">
    <location>
        <position position="1"/>
    </location>
</feature>
<sequence>NQLVESDDIKDEEYDIVLENEDKENKEIIATNIKNTNKSYLIETDKHK</sequence>
<comment type="caution">
    <text evidence="1">The sequence shown here is derived from an EMBL/GenBank/DDBJ whole genome shotgun (WGS) entry which is preliminary data.</text>
</comment>
<feature type="non-terminal residue" evidence="1">
    <location>
        <position position="48"/>
    </location>
</feature>
<protein>
    <submittedName>
        <fullName evidence="1">16157_t:CDS:1</fullName>
    </submittedName>
</protein>
<accession>A0ACA9P6N0</accession>
<dbReference type="Proteomes" id="UP000789702">
    <property type="component" value="Unassembled WGS sequence"/>
</dbReference>
<evidence type="ECO:0000313" key="1">
    <source>
        <dbReference type="EMBL" id="CAG8686886.1"/>
    </source>
</evidence>
<proteinExistence type="predicted"/>
<name>A0ACA9P6N0_9GLOM</name>
<dbReference type="EMBL" id="CAJVPU010022961">
    <property type="protein sequence ID" value="CAG8686886.1"/>
    <property type="molecule type" value="Genomic_DNA"/>
</dbReference>
<evidence type="ECO:0000313" key="2">
    <source>
        <dbReference type="Proteomes" id="UP000789702"/>
    </source>
</evidence>
<gene>
    <name evidence="1" type="ORF">DHETER_LOCUS11020</name>
</gene>